<dbReference type="EMBL" id="VOBR01000006">
    <property type="protein sequence ID" value="TWP52366.1"/>
    <property type="molecule type" value="Genomic_DNA"/>
</dbReference>
<dbReference type="OrthoDB" id="4557988at2"/>
<dbReference type="Pfam" id="PF15585">
    <property type="entry name" value="Imm7"/>
    <property type="match status" value="1"/>
</dbReference>
<dbReference type="AlphaFoldDB" id="A0A563EXD4"/>
<protein>
    <submittedName>
        <fullName evidence="1">Uncharacterized protein</fullName>
    </submittedName>
</protein>
<gene>
    <name evidence="1" type="ORF">FKR81_11845</name>
</gene>
<accession>A0A563EXD4</accession>
<dbReference type="Proteomes" id="UP000316639">
    <property type="component" value="Unassembled WGS sequence"/>
</dbReference>
<evidence type="ECO:0000313" key="1">
    <source>
        <dbReference type="EMBL" id="TWP52366.1"/>
    </source>
</evidence>
<dbReference type="RefSeq" id="WP_146351219.1">
    <property type="nucleotide sequence ID" value="NZ_VOBR01000006.1"/>
</dbReference>
<reference evidence="1 2" key="1">
    <citation type="submission" date="2019-07" db="EMBL/GenBank/DDBJ databases">
        <title>Lentzea xizangensis sp. nov., isolated from Qinghai-Tibetan Plateau Soils.</title>
        <authorList>
            <person name="Huang J."/>
        </authorList>
    </citation>
    <scope>NUCLEOTIDE SEQUENCE [LARGE SCALE GENOMIC DNA]</scope>
    <source>
        <strain evidence="1 2">FXJ1.1311</strain>
    </source>
</reference>
<proteinExistence type="predicted"/>
<name>A0A563EXD4_9PSEU</name>
<organism evidence="1 2">
    <name type="scientific">Lentzea tibetensis</name>
    <dbReference type="NCBI Taxonomy" id="2591470"/>
    <lineage>
        <taxon>Bacteria</taxon>
        <taxon>Bacillati</taxon>
        <taxon>Actinomycetota</taxon>
        <taxon>Actinomycetes</taxon>
        <taxon>Pseudonocardiales</taxon>
        <taxon>Pseudonocardiaceae</taxon>
        <taxon>Lentzea</taxon>
    </lineage>
</organism>
<evidence type="ECO:0000313" key="2">
    <source>
        <dbReference type="Proteomes" id="UP000316639"/>
    </source>
</evidence>
<comment type="caution">
    <text evidence="1">The sequence shown here is derived from an EMBL/GenBank/DDBJ whole genome shotgun (WGS) entry which is preliminary data.</text>
</comment>
<sequence>MYERDDELLDPPGGNEFKVTVLARGTLAVKEDPFLSPCNPVIES</sequence>
<keyword evidence="2" id="KW-1185">Reference proteome</keyword>
<dbReference type="InterPro" id="IPR028965">
    <property type="entry name" value="Imm7"/>
</dbReference>